<dbReference type="Proteomes" id="UP001201812">
    <property type="component" value="Unassembled WGS sequence"/>
</dbReference>
<gene>
    <name evidence="2" type="ORF">DdX_10103</name>
</gene>
<dbReference type="InterPro" id="IPR058537">
    <property type="entry name" value="TPR_TNPO3_IPO13_4th"/>
</dbReference>
<dbReference type="PANTHER" id="PTHR12363:SF42">
    <property type="entry name" value="TRANSPORTIN-3"/>
    <property type="match status" value="1"/>
</dbReference>
<dbReference type="AlphaFoldDB" id="A0AAD4R2K8"/>
<evidence type="ECO:0000313" key="3">
    <source>
        <dbReference type="Proteomes" id="UP001201812"/>
    </source>
</evidence>
<dbReference type="InterPro" id="IPR057942">
    <property type="entry name" value="TPR_TNPO3_IPO13_3rd"/>
</dbReference>
<dbReference type="Pfam" id="PF24140">
    <property type="entry name" value="TPR_TNPO3_IPO13_3rd"/>
    <property type="match status" value="1"/>
</dbReference>
<dbReference type="GO" id="GO:0006606">
    <property type="term" value="P:protein import into nucleus"/>
    <property type="evidence" value="ECO:0007669"/>
    <property type="project" value="TreeGrafter"/>
</dbReference>
<sequence length="976" mass="110820">MYYDLNNVYQAIAAFNSQDSQASSNAAQWLGEFQKSKYAWSITDLIFAMDHPSYEATMFAAQTIRQKILFDFRELSQDFYTPLRESIMNNLSTLESKLSKHNSGVIMTQLAAALADLYLQVPDWNDFGVMLDRLIQMSSEGGTNILLTLLKIFPEELYNRHMRIGENRRSAVEKDLAEKTDVVIQFLEKICETNEDPEAQTKVISCLSSWLINKQCPTESLAQSTILRSILYALCLPECLDIVHDAASECLVNALYLVDDFVKHEKLALRLQSGIYETVTAFKSAIDKEDMEKIQNYARIYCELCESLLPVIAANPGRDFGDLRSLDLLIMVLQYHDISLAEMTFNIWYRLSEFLYQAEDNDFKELQEVFRPYVEKYIMALYKHCHLDDNCADVLEPRSDFAEFRTKAEESVKDVTFIIGSAELLKSITALLSTIQAGQWIEMEAALFLISCFVHNIVETNRETIPGLLEAIFQLPPNAHPMLLHTTAMFLGNLQDWFAGNDKYLGRSVEWLLSLMGANHQLLKRVADSVELICEKGYHHLNGYFEPIVGIISAIESAPLTDGQEMERASHHLLRACTHLINDLPGNEIATHLELLCARPLEYLPKINAAAAYSTLNQGLSSENKENTAATWQNLSQDPVLWLDRLAGVFRVLKPWQSQKDFKRLTGQTGAKAVSVTDPEAPWLNLATRVWKVVSSTMEQFQQKERIVEKCCRTIRFVIRSMGIQSIIFIGELADQVKRIYSKQPHSSFLYLASIIVDEYGVIEQVQPGLMELLYALSEHSFKLLNGSQNGLRDHPDTVDDLFRLVIRFAQRLPQKFFNEQISANTFECAIHGLELDHTDANRSVSKFVVETIEIAKKLKDGRLPSHLQPVASQLVGAQKIILNYGDKIVWHALHGAIFNLSNSLRKEMADIIFSLGELSKAKQTEWISEAVKNLPHDSGLSPTSQQLNSFKDLIIGATRGYEVHNFIRDLAKYYL</sequence>
<protein>
    <submittedName>
        <fullName evidence="2">Exportin 1-like protein domain-containing protein</fullName>
    </submittedName>
</protein>
<dbReference type="InterPro" id="IPR051345">
    <property type="entry name" value="Importin_beta-like_NTR"/>
</dbReference>
<dbReference type="SUPFAM" id="SSF48371">
    <property type="entry name" value="ARM repeat"/>
    <property type="match status" value="1"/>
</dbReference>
<proteinExistence type="predicted"/>
<name>A0AAD4R2K8_9BILA</name>
<dbReference type="InterPro" id="IPR057941">
    <property type="entry name" value="TPR_TNPO3_IPO13_2nd"/>
</dbReference>
<dbReference type="InterPro" id="IPR016024">
    <property type="entry name" value="ARM-type_fold"/>
</dbReference>
<keyword evidence="3" id="KW-1185">Reference proteome</keyword>
<dbReference type="Gene3D" id="1.25.10.10">
    <property type="entry name" value="Leucine-rich Repeat Variant"/>
    <property type="match status" value="1"/>
</dbReference>
<dbReference type="PANTHER" id="PTHR12363">
    <property type="entry name" value="TRANSPORTIN 3 AND IMPORTIN 13"/>
    <property type="match status" value="1"/>
</dbReference>
<accession>A0AAD4R2K8</accession>
<dbReference type="InterPro" id="IPR011989">
    <property type="entry name" value="ARM-like"/>
</dbReference>
<dbReference type="Pfam" id="PF08389">
    <property type="entry name" value="Xpo1"/>
    <property type="match status" value="1"/>
</dbReference>
<dbReference type="Pfam" id="PF24139">
    <property type="entry name" value="TPR_TNPO3_IPO13_4th"/>
    <property type="match status" value="1"/>
</dbReference>
<feature type="domain" description="Exportin-1/Importin-beta-like" evidence="1">
    <location>
        <begin position="105"/>
        <end position="251"/>
    </location>
</feature>
<dbReference type="Pfam" id="PF24138">
    <property type="entry name" value="TPR_TNPO3_IPO13_2nd"/>
    <property type="match status" value="1"/>
</dbReference>
<organism evidence="2 3">
    <name type="scientific">Ditylenchus destructor</name>
    <dbReference type="NCBI Taxonomy" id="166010"/>
    <lineage>
        <taxon>Eukaryota</taxon>
        <taxon>Metazoa</taxon>
        <taxon>Ecdysozoa</taxon>
        <taxon>Nematoda</taxon>
        <taxon>Chromadorea</taxon>
        <taxon>Rhabditida</taxon>
        <taxon>Tylenchina</taxon>
        <taxon>Tylenchomorpha</taxon>
        <taxon>Sphaerularioidea</taxon>
        <taxon>Anguinidae</taxon>
        <taxon>Anguininae</taxon>
        <taxon>Ditylenchus</taxon>
    </lineage>
</organism>
<dbReference type="EMBL" id="JAKKPZ010000021">
    <property type="protein sequence ID" value="KAI1711641.1"/>
    <property type="molecule type" value="Genomic_DNA"/>
</dbReference>
<dbReference type="GO" id="GO:0005737">
    <property type="term" value="C:cytoplasm"/>
    <property type="evidence" value="ECO:0007669"/>
    <property type="project" value="TreeGrafter"/>
</dbReference>
<evidence type="ECO:0000259" key="1">
    <source>
        <dbReference type="Pfam" id="PF08389"/>
    </source>
</evidence>
<evidence type="ECO:0000313" key="2">
    <source>
        <dbReference type="EMBL" id="KAI1711641.1"/>
    </source>
</evidence>
<comment type="caution">
    <text evidence="2">The sequence shown here is derived from an EMBL/GenBank/DDBJ whole genome shotgun (WGS) entry which is preliminary data.</text>
</comment>
<reference evidence="2" key="1">
    <citation type="submission" date="2022-01" db="EMBL/GenBank/DDBJ databases">
        <title>Genome Sequence Resource for Two Populations of Ditylenchus destructor, the Migratory Endoparasitic Phytonematode.</title>
        <authorList>
            <person name="Zhang H."/>
            <person name="Lin R."/>
            <person name="Xie B."/>
        </authorList>
    </citation>
    <scope>NUCLEOTIDE SEQUENCE</scope>
    <source>
        <strain evidence="2">BazhouSP</strain>
    </source>
</reference>
<dbReference type="InterPro" id="IPR013598">
    <property type="entry name" value="Exportin-1/Importin-b-like"/>
</dbReference>